<dbReference type="Proteomes" id="UP000823618">
    <property type="component" value="Unassembled WGS sequence"/>
</dbReference>
<dbReference type="InterPro" id="IPR018060">
    <property type="entry name" value="HTH_AraC"/>
</dbReference>
<dbReference type="GO" id="GO:0043565">
    <property type="term" value="F:sequence-specific DNA binding"/>
    <property type="evidence" value="ECO:0007669"/>
    <property type="project" value="InterPro"/>
</dbReference>
<dbReference type="SMART" id="SM00342">
    <property type="entry name" value="HTH_ARAC"/>
    <property type="match status" value="1"/>
</dbReference>
<reference evidence="5" key="1">
    <citation type="submission" date="2020-10" db="EMBL/GenBank/DDBJ databases">
        <authorList>
            <person name="Gilroy R."/>
        </authorList>
    </citation>
    <scope>NUCLEOTIDE SEQUENCE</scope>
    <source>
        <strain evidence="5">E3-2379</strain>
    </source>
</reference>
<dbReference type="GO" id="GO:0003700">
    <property type="term" value="F:DNA-binding transcription factor activity"/>
    <property type="evidence" value="ECO:0007669"/>
    <property type="project" value="InterPro"/>
</dbReference>
<evidence type="ECO:0000256" key="1">
    <source>
        <dbReference type="ARBA" id="ARBA00023015"/>
    </source>
</evidence>
<organism evidence="5 6">
    <name type="scientific">Candidatus Scybalomonas excrementavium</name>
    <dbReference type="NCBI Taxonomy" id="2840943"/>
    <lineage>
        <taxon>Bacteria</taxon>
        <taxon>Bacillati</taxon>
        <taxon>Bacillota</taxon>
        <taxon>Clostridia</taxon>
        <taxon>Lachnospirales</taxon>
        <taxon>Lachnospiraceae</taxon>
        <taxon>Lachnospiraceae incertae sedis</taxon>
        <taxon>Candidatus Scybalomonas</taxon>
    </lineage>
</organism>
<proteinExistence type="predicted"/>
<keyword evidence="1" id="KW-0805">Transcription regulation</keyword>
<dbReference type="InterPro" id="IPR037923">
    <property type="entry name" value="HTH-like"/>
</dbReference>
<dbReference type="AlphaFoldDB" id="A0A9D9I1N3"/>
<evidence type="ECO:0000313" key="6">
    <source>
        <dbReference type="Proteomes" id="UP000823618"/>
    </source>
</evidence>
<dbReference type="PANTHER" id="PTHR43280">
    <property type="entry name" value="ARAC-FAMILY TRANSCRIPTIONAL REGULATOR"/>
    <property type="match status" value="1"/>
</dbReference>
<dbReference type="InterPro" id="IPR003313">
    <property type="entry name" value="AraC-bd"/>
</dbReference>
<dbReference type="Pfam" id="PF12833">
    <property type="entry name" value="HTH_18"/>
    <property type="match status" value="1"/>
</dbReference>
<keyword evidence="2" id="KW-0238">DNA-binding</keyword>
<dbReference type="SUPFAM" id="SSF46689">
    <property type="entry name" value="Homeodomain-like"/>
    <property type="match status" value="2"/>
</dbReference>
<protein>
    <submittedName>
        <fullName evidence="5">Helix-turn-helix transcriptional regulator</fullName>
    </submittedName>
</protein>
<dbReference type="PANTHER" id="PTHR43280:SF34">
    <property type="entry name" value="ARAC-FAMILY TRANSCRIPTIONAL REGULATOR"/>
    <property type="match status" value="1"/>
</dbReference>
<feature type="domain" description="HTH araC/xylS-type" evidence="4">
    <location>
        <begin position="169"/>
        <end position="266"/>
    </location>
</feature>
<name>A0A9D9I1N3_9FIRM</name>
<dbReference type="EMBL" id="JADIML010000169">
    <property type="protein sequence ID" value="MBO8463513.1"/>
    <property type="molecule type" value="Genomic_DNA"/>
</dbReference>
<dbReference type="PROSITE" id="PS01124">
    <property type="entry name" value="HTH_ARAC_FAMILY_2"/>
    <property type="match status" value="1"/>
</dbReference>
<accession>A0A9D9I1N3</accession>
<keyword evidence="3" id="KW-0804">Transcription</keyword>
<dbReference type="Pfam" id="PF02311">
    <property type="entry name" value="AraC_binding"/>
    <property type="match status" value="1"/>
</dbReference>
<dbReference type="InterPro" id="IPR009057">
    <property type="entry name" value="Homeodomain-like_sf"/>
</dbReference>
<dbReference type="Gene3D" id="1.10.10.60">
    <property type="entry name" value="Homeodomain-like"/>
    <property type="match status" value="2"/>
</dbReference>
<sequence length="266" mass="31081">MKKHEKFLADHIKYEKKYSTENGLQYELHCHDQYEINYILDGDVVFLMEGMEYRPPKNSVLLVAPHKFHGLYTLSDRPYIRYQIHFYEDLLKDEEEKLLLLPFSKDNVMFCNADNFHLDHYMEAIDDCQILDSWILDIAIRSRLISILAQLNAISASAISGEEIDPIAREVLTYINNHLTEPLYVEEIAKKFFMSKNYLTKIFRKMTGTTVANYILHKRLSIAKGLIQSGIPATSAALQSGFQEYSTFYRNYKKIFGRSPNEEEPK</sequence>
<evidence type="ECO:0000256" key="3">
    <source>
        <dbReference type="ARBA" id="ARBA00023163"/>
    </source>
</evidence>
<dbReference type="Gene3D" id="2.60.120.10">
    <property type="entry name" value="Jelly Rolls"/>
    <property type="match status" value="1"/>
</dbReference>
<evidence type="ECO:0000256" key="2">
    <source>
        <dbReference type="ARBA" id="ARBA00023125"/>
    </source>
</evidence>
<dbReference type="InterPro" id="IPR014710">
    <property type="entry name" value="RmlC-like_jellyroll"/>
</dbReference>
<dbReference type="SUPFAM" id="SSF51215">
    <property type="entry name" value="Regulatory protein AraC"/>
    <property type="match status" value="1"/>
</dbReference>
<comment type="caution">
    <text evidence="5">The sequence shown here is derived from an EMBL/GenBank/DDBJ whole genome shotgun (WGS) entry which is preliminary data.</text>
</comment>
<reference evidence="5" key="2">
    <citation type="journal article" date="2021" name="PeerJ">
        <title>Extensive microbial diversity within the chicken gut microbiome revealed by metagenomics and culture.</title>
        <authorList>
            <person name="Gilroy R."/>
            <person name="Ravi A."/>
            <person name="Getino M."/>
            <person name="Pursley I."/>
            <person name="Horton D.L."/>
            <person name="Alikhan N.F."/>
            <person name="Baker D."/>
            <person name="Gharbi K."/>
            <person name="Hall N."/>
            <person name="Watson M."/>
            <person name="Adriaenssens E.M."/>
            <person name="Foster-Nyarko E."/>
            <person name="Jarju S."/>
            <person name="Secka A."/>
            <person name="Antonio M."/>
            <person name="Oren A."/>
            <person name="Chaudhuri R.R."/>
            <person name="La Ragione R."/>
            <person name="Hildebrand F."/>
            <person name="Pallen M.J."/>
        </authorList>
    </citation>
    <scope>NUCLEOTIDE SEQUENCE</scope>
    <source>
        <strain evidence="5">E3-2379</strain>
    </source>
</reference>
<evidence type="ECO:0000259" key="4">
    <source>
        <dbReference type="PROSITE" id="PS01124"/>
    </source>
</evidence>
<evidence type="ECO:0000313" key="5">
    <source>
        <dbReference type="EMBL" id="MBO8463513.1"/>
    </source>
</evidence>
<gene>
    <name evidence="5" type="ORF">IAC13_06230</name>
</gene>